<dbReference type="STRING" id="364200.SAMN04488515_1552"/>
<accession>A0A1I0PZP0</accession>
<sequence length="296" mass="33427">MGQQALEIAFHIGANCTDDDRLLKSLLKNTQTLADHGVKVPGPGKYRRLIRETIQNLKGAPPAPDTSNILLDAILDDENSRRLVMSNANFICIANRIFENGIFYEQTESKVGALTKLFPDAQIDLYLGIRNPATFIPDAFQKSKATSLTEFLHGFHPTQVRWSDMIRRVRYAAPDCRLTVWCNEDTPLIWAELIRTMSGLAPSAKITGGYDLLTAIMSPEGMNRFLNYMRAHPPKTEVQKRKIITAFLDKYAIEDAIEEDIDLPGMTGELVFEMSEIYDQDVNFISQMEDVHFITP</sequence>
<dbReference type="EMBL" id="FOIZ01000001">
    <property type="protein sequence ID" value="SEW19950.1"/>
    <property type="molecule type" value="Genomic_DNA"/>
</dbReference>
<dbReference type="RefSeq" id="WP_242650500.1">
    <property type="nucleotide sequence ID" value="NZ_FOIZ01000001.1"/>
</dbReference>
<dbReference type="AlphaFoldDB" id="A0A1I0PZP0"/>
<gene>
    <name evidence="1" type="ORF">SAMN04488515_1552</name>
</gene>
<proteinExistence type="predicted"/>
<keyword evidence="2" id="KW-1185">Reference proteome</keyword>
<reference evidence="1 2" key="1">
    <citation type="submission" date="2016-10" db="EMBL/GenBank/DDBJ databases">
        <authorList>
            <person name="de Groot N.N."/>
        </authorList>
    </citation>
    <scope>NUCLEOTIDE SEQUENCE [LARGE SCALE GENOMIC DNA]</scope>
    <source>
        <strain evidence="1 2">DSM 17925</strain>
    </source>
</reference>
<dbReference type="Proteomes" id="UP000199167">
    <property type="component" value="Unassembled WGS sequence"/>
</dbReference>
<protein>
    <submittedName>
        <fullName evidence="1">Uncharacterized protein</fullName>
    </submittedName>
</protein>
<evidence type="ECO:0000313" key="2">
    <source>
        <dbReference type="Proteomes" id="UP000199167"/>
    </source>
</evidence>
<name>A0A1I0PZP0_9RHOB</name>
<evidence type="ECO:0000313" key="1">
    <source>
        <dbReference type="EMBL" id="SEW19950.1"/>
    </source>
</evidence>
<organism evidence="1 2">
    <name type="scientific">Cognatiyoonia koreensis</name>
    <dbReference type="NCBI Taxonomy" id="364200"/>
    <lineage>
        <taxon>Bacteria</taxon>
        <taxon>Pseudomonadati</taxon>
        <taxon>Pseudomonadota</taxon>
        <taxon>Alphaproteobacteria</taxon>
        <taxon>Rhodobacterales</taxon>
        <taxon>Paracoccaceae</taxon>
        <taxon>Cognatiyoonia</taxon>
    </lineage>
</organism>